<evidence type="ECO:0000313" key="1">
    <source>
        <dbReference type="EMBL" id="KAH7912723.1"/>
    </source>
</evidence>
<organism evidence="1 2">
    <name type="scientific">Hygrophoropsis aurantiaca</name>
    <dbReference type="NCBI Taxonomy" id="72124"/>
    <lineage>
        <taxon>Eukaryota</taxon>
        <taxon>Fungi</taxon>
        <taxon>Dikarya</taxon>
        <taxon>Basidiomycota</taxon>
        <taxon>Agaricomycotina</taxon>
        <taxon>Agaricomycetes</taxon>
        <taxon>Agaricomycetidae</taxon>
        <taxon>Boletales</taxon>
        <taxon>Coniophorineae</taxon>
        <taxon>Hygrophoropsidaceae</taxon>
        <taxon>Hygrophoropsis</taxon>
    </lineage>
</organism>
<keyword evidence="2" id="KW-1185">Reference proteome</keyword>
<dbReference type="EMBL" id="MU267645">
    <property type="protein sequence ID" value="KAH7912723.1"/>
    <property type="molecule type" value="Genomic_DNA"/>
</dbReference>
<name>A0ACB8AIC0_9AGAM</name>
<comment type="caution">
    <text evidence="1">The sequence shown here is derived from an EMBL/GenBank/DDBJ whole genome shotgun (WGS) entry which is preliminary data.</text>
</comment>
<evidence type="ECO:0000313" key="2">
    <source>
        <dbReference type="Proteomes" id="UP000790377"/>
    </source>
</evidence>
<sequence>MVSKLFLAALTYVVAACAQASSWNVTQHGEMFHFVPGLGACGYTNDSTRSVASVSLNFFNSFPGSTDNPNDNPICTHHLNVTYNGTTVVAQIVDLCIQCADNSVGLSSSAFAHLADLRVGIVKNVTWVVDST</sequence>
<reference evidence="1" key="1">
    <citation type="journal article" date="2021" name="New Phytol.">
        <title>Evolutionary innovations through gain and loss of genes in the ectomycorrhizal Boletales.</title>
        <authorList>
            <person name="Wu G."/>
            <person name="Miyauchi S."/>
            <person name="Morin E."/>
            <person name="Kuo A."/>
            <person name="Drula E."/>
            <person name="Varga T."/>
            <person name="Kohler A."/>
            <person name="Feng B."/>
            <person name="Cao Y."/>
            <person name="Lipzen A."/>
            <person name="Daum C."/>
            <person name="Hundley H."/>
            <person name="Pangilinan J."/>
            <person name="Johnson J."/>
            <person name="Barry K."/>
            <person name="LaButti K."/>
            <person name="Ng V."/>
            <person name="Ahrendt S."/>
            <person name="Min B."/>
            <person name="Choi I.G."/>
            <person name="Park H."/>
            <person name="Plett J.M."/>
            <person name="Magnuson J."/>
            <person name="Spatafora J.W."/>
            <person name="Nagy L.G."/>
            <person name="Henrissat B."/>
            <person name="Grigoriev I.V."/>
            <person name="Yang Z.L."/>
            <person name="Xu J."/>
            <person name="Martin F.M."/>
        </authorList>
    </citation>
    <scope>NUCLEOTIDE SEQUENCE</scope>
    <source>
        <strain evidence="1">ATCC 28755</strain>
    </source>
</reference>
<protein>
    <submittedName>
        <fullName evidence="1">RlpA-like double-psi beta-barrel-protein domain-containing protein-containing protein</fullName>
    </submittedName>
</protein>
<gene>
    <name evidence="1" type="ORF">BJ138DRAFT_1100062</name>
</gene>
<dbReference type="Proteomes" id="UP000790377">
    <property type="component" value="Unassembled WGS sequence"/>
</dbReference>
<proteinExistence type="predicted"/>
<accession>A0ACB8AIC0</accession>